<feature type="signal peptide" evidence="12">
    <location>
        <begin position="1"/>
        <end position="25"/>
    </location>
</feature>
<dbReference type="Proteomes" id="UP000314294">
    <property type="component" value="Unassembled WGS sequence"/>
</dbReference>
<dbReference type="GO" id="GO:0005509">
    <property type="term" value="F:calcium ion binding"/>
    <property type="evidence" value="ECO:0007669"/>
    <property type="project" value="UniProtKB-UniRule"/>
</dbReference>
<evidence type="ECO:0000256" key="11">
    <source>
        <dbReference type="PROSITE-ProRule" id="PRU00043"/>
    </source>
</evidence>
<accession>A0A4Z2JIG9</accession>
<proteinExistence type="predicted"/>
<dbReference type="PANTHER" id="PTHR24026">
    <property type="entry name" value="FAT ATYPICAL CADHERIN-RELATED"/>
    <property type="match status" value="1"/>
</dbReference>
<dbReference type="GO" id="GO:0007156">
    <property type="term" value="P:homophilic cell adhesion via plasma membrane adhesion molecules"/>
    <property type="evidence" value="ECO:0007669"/>
    <property type="project" value="InterPro"/>
</dbReference>
<dbReference type="GO" id="GO:0005886">
    <property type="term" value="C:plasma membrane"/>
    <property type="evidence" value="ECO:0007669"/>
    <property type="project" value="UniProtKB-SubCell"/>
</dbReference>
<evidence type="ECO:0000256" key="9">
    <source>
        <dbReference type="ARBA" id="ARBA00023136"/>
    </source>
</evidence>
<evidence type="ECO:0000256" key="3">
    <source>
        <dbReference type="ARBA" id="ARBA00022692"/>
    </source>
</evidence>
<dbReference type="GO" id="GO:0009653">
    <property type="term" value="P:anatomical structure morphogenesis"/>
    <property type="evidence" value="ECO:0007669"/>
    <property type="project" value="UniProtKB-ARBA"/>
</dbReference>
<dbReference type="FunFam" id="2.60.40.60:FF:000020">
    <property type="entry name" value="Dachsous cadherin-related 1b"/>
    <property type="match status" value="1"/>
</dbReference>
<dbReference type="Gene3D" id="2.60.40.60">
    <property type="entry name" value="Cadherins"/>
    <property type="match status" value="6"/>
</dbReference>
<dbReference type="InterPro" id="IPR015919">
    <property type="entry name" value="Cadherin-like_sf"/>
</dbReference>
<dbReference type="PANTHER" id="PTHR24026:SF126">
    <property type="entry name" value="PROTOCADHERIN FAT 4"/>
    <property type="match status" value="1"/>
</dbReference>
<keyword evidence="8" id="KW-1133">Transmembrane helix</keyword>
<keyword evidence="2" id="KW-1003">Cell membrane</keyword>
<reference evidence="14 15" key="1">
    <citation type="submission" date="2019-03" db="EMBL/GenBank/DDBJ databases">
        <title>First draft genome of Liparis tanakae, snailfish: a comprehensive survey of snailfish specific genes.</title>
        <authorList>
            <person name="Kim W."/>
            <person name="Song I."/>
            <person name="Jeong J.-H."/>
            <person name="Kim D."/>
            <person name="Kim S."/>
            <person name="Ryu S."/>
            <person name="Song J.Y."/>
            <person name="Lee S.K."/>
        </authorList>
    </citation>
    <scope>NUCLEOTIDE SEQUENCE [LARGE SCALE GENOMIC DNA]</scope>
    <source>
        <tissue evidence="14">Muscle</tissue>
    </source>
</reference>
<keyword evidence="3" id="KW-0812">Transmembrane</keyword>
<dbReference type="PRINTS" id="PR00205">
    <property type="entry name" value="CADHERIN"/>
</dbReference>
<evidence type="ECO:0000256" key="8">
    <source>
        <dbReference type="ARBA" id="ARBA00022989"/>
    </source>
</evidence>
<dbReference type="PROSITE" id="PS00232">
    <property type="entry name" value="CADHERIN_1"/>
    <property type="match status" value="2"/>
</dbReference>
<feature type="domain" description="Cadherin" evidence="13">
    <location>
        <begin position="58"/>
        <end position="123"/>
    </location>
</feature>
<organism evidence="14 15">
    <name type="scientific">Liparis tanakae</name>
    <name type="common">Tanaka's snailfish</name>
    <dbReference type="NCBI Taxonomy" id="230148"/>
    <lineage>
        <taxon>Eukaryota</taxon>
        <taxon>Metazoa</taxon>
        <taxon>Chordata</taxon>
        <taxon>Craniata</taxon>
        <taxon>Vertebrata</taxon>
        <taxon>Euteleostomi</taxon>
        <taxon>Actinopterygii</taxon>
        <taxon>Neopterygii</taxon>
        <taxon>Teleostei</taxon>
        <taxon>Neoteleostei</taxon>
        <taxon>Acanthomorphata</taxon>
        <taxon>Eupercaria</taxon>
        <taxon>Perciformes</taxon>
        <taxon>Cottioidei</taxon>
        <taxon>Cottales</taxon>
        <taxon>Liparidae</taxon>
        <taxon>Liparis</taxon>
    </lineage>
</organism>
<feature type="domain" description="Cadherin" evidence="13">
    <location>
        <begin position="124"/>
        <end position="235"/>
    </location>
</feature>
<feature type="domain" description="Cadherin" evidence="13">
    <location>
        <begin position="452"/>
        <end position="556"/>
    </location>
</feature>
<dbReference type="InterPro" id="IPR002126">
    <property type="entry name" value="Cadherin-like_dom"/>
</dbReference>
<evidence type="ECO:0000256" key="7">
    <source>
        <dbReference type="ARBA" id="ARBA00022889"/>
    </source>
</evidence>
<evidence type="ECO:0000256" key="10">
    <source>
        <dbReference type="ARBA" id="ARBA00023180"/>
    </source>
</evidence>
<name>A0A4Z2JIG9_9TELE</name>
<dbReference type="PROSITE" id="PS50268">
    <property type="entry name" value="CADHERIN_2"/>
    <property type="match status" value="5"/>
</dbReference>
<dbReference type="Pfam" id="PF00028">
    <property type="entry name" value="Cadherin"/>
    <property type="match status" value="4"/>
</dbReference>
<evidence type="ECO:0000256" key="6">
    <source>
        <dbReference type="ARBA" id="ARBA00022837"/>
    </source>
</evidence>
<protein>
    <submittedName>
        <fullName evidence="14">Protocadherin-16</fullName>
    </submittedName>
</protein>
<dbReference type="FunFam" id="2.60.40.60:FF:000007">
    <property type="entry name" value="Protocadherin alpha 2"/>
    <property type="match status" value="1"/>
</dbReference>
<evidence type="ECO:0000256" key="4">
    <source>
        <dbReference type="ARBA" id="ARBA00022729"/>
    </source>
</evidence>
<evidence type="ECO:0000256" key="12">
    <source>
        <dbReference type="SAM" id="SignalP"/>
    </source>
</evidence>
<evidence type="ECO:0000256" key="5">
    <source>
        <dbReference type="ARBA" id="ARBA00022737"/>
    </source>
</evidence>
<keyword evidence="6 11" id="KW-0106">Calcium</keyword>
<evidence type="ECO:0000313" key="14">
    <source>
        <dbReference type="EMBL" id="TNN89721.1"/>
    </source>
</evidence>
<dbReference type="CDD" id="cd11304">
    <property type="entry name" value="Cadherin_repeat"/>
    <property type="match status" value="5"/>
</dbReference>
<keyword evidence="7" id="KW-0130">Cell adhesion</keyword>
<sequence>MGRERAATWLLRTLALSLLCARSRGQVFNLTLSVKEGLPAKTIVGDLGAGLSRPSTGFFISESRDSYVFRDLEIDADTGIISTAVVLDRESRERYEFVAATLTGEVIQVTLEVEDVNDHSPVFPSEEVDLEISELSPSGSRFQLDVAKDEDEGEFGTRGYRITDGEMGELFHLEYRSGSEDHPSLDLILATRLDRETQDFYSLAIEAFDGGVPPRTGTLQVNVRVLDENDNPPVFNQTEYHASLPEDAPAMSSVCRVHATDLDLGDNGRVAYEINRRQSDPNEVFSIDAASGVVYLNKPLDHETQAFHELIISARDGGAQPEHSSAFVGVKVLDVNDNSPAISVLFLSDTGDAAVSEAAAVGDYVARISVSDPDFQEQGVAVTLVEGDGTFALTQTDDFLYALCVNAPLDREERDLYQVKVQASDLGSPPLSSEVTLLLRVTDANDCRPAFEKDAYVVRVSEDAPPGSSLIRMRARDADDGVNSEVRYSIARSDRGGPVSIDPETGLVTTAAALDRETQAELWFLVVAADGGEPALSATATVTMLVEDVNDNEPVFQQQLYNATVPEHSDVGSCFLQVRWGMCSFTCTHKIYILLRYSSRKFASSHKYTFQISGGHF</sequence>
<feature type="domain" description="Cadherin" evidence="13">
    <location>
        <begin position="236"/>
        <end position="342"/>
    </location>
</feature>
<keyword evidence="4 12" id="KW-0732">Signal</keyword>
<evidence type="ECO:0000256" key="2">
    <source>
        <dbReference type="ARBA" id="ARBA00022475"/>
    </source>
</evidence>
<comment type="caution">
    <text evidence="14">The sequence shown here is derived from an EMBL/GenBank/DDBJ whole genome shotgun (WGS) entry which is preliminary data.</text>
</comment>
<comment type="subcellular location">
    <subcellularLocation>
        <location evidence="1">Cell membrane</location>
        <topology evidence="1">Single-pass type I membrane protein</topology>
    </subcellularLocation>
</comment>
<evidence type="ECO:0000313" key="15">
    <source>
        <dbReference type="Proteomes" id="UP000314294"/>
    </source>
</evidence>
<keyword evidence="9" id="KW-0472">Membrane</keyword>
<keyword evidence="15" id="KW-1185">Reference proteome</keyword>
<dbReference type="FunFam" id="2.60.40.60:FF:000275">
    <property type="entry name" value="Si:dkey-30k22.7"/>
    <property type="match status" value="1"/>
</dbReference>
<evidence type="ECO:0000259" key="13">
    <source>
        <dbReference type="PROSITE" id="PS50268"/>
    </source>
</evidence>
<dbReference type="SUPFAM" id="SSF49313">
    <property type="entry name" value="Cadherin-like"/>
    <property type="match status" value="5"/>
</dbReference>
<keyword evidence="5" id="KW-0677">Repeat</keyword>
<dbReference type="InterPro" id="IPR020894">
    <property type="entry name" value="Cadherin_CS"/>
</dbReference>
<dbReference type="OrthoDB" id="6252479at2759"/>
<feature type="chain" id="PRO_5021452905" evidence="12">
    <location>
        <begin position="26"/>
        <end position="617"/>
    </location>
</feature>
<evidence type="ECO:0000256" key="1">
    <source>
        <dbReference type="ARBA" id="ARBA00004251"/>
    </source>
</evidence>
<dbReference type="EMBL" id="SRLO01000001">
    <property type="protein sequence ID" value="TNN89721.1"/>
    <property type="molecule type" value="Genomic_DNA"/>
</dbReference>
<dbReference type="AlphaFoldDB" id="A0A4Z2JIG9"/>
<feature type="domain" description="Cadherin" evidence="13">
    <location>
        <begin position="347"/>
        <end position="451"/>
    </location>
</feature>
<dbReference type="SMART" id="SM00112">
    <property type="entry name" value="CA"/>
    <property type="match status" value="5"/>
</dbReference>
<dbReference type="FunFam" id="2.60.40.60:FF:000102">
    <property type="entry name" value="Dachsous cadherin-related 1b"/>
    <property type="match status" value="1"/>
</dbReference>
<keyword evidence="10" id="KW-0325">Glycoprotein</keyword>
<gene>
    <name evidence="14" type="primary">Dchs1_2</name>
    <name evidence="14" type="ORF">EYF80_000324</name>
</gene>